<name>A0A0F7CID4_PAEDU</name>
<dbReference type="HOGENOM" id="CLU_862883_0_0_9"/>
<dbReference type="Gene3D" id="3.30.457.10">
    <property type="entry name" value="Copper amine oxidase-like, N-terminal domain"/>
    <property type="match status" value="1"/>
</dbReference>
<dbReference type="OrthoDB" id="2612926at2"/>
<dbReference type="Pfam" id="PF07833">
    <property type="entry name" value="Cu_amine_oxidN1"/>
    <property type="match status" value="1"/>
</dbReference>
<feature type="domain" description="Copper amine oxidase-like N-terminal" evidence="2">
    <location>
        <begin position="36"/>
        <end position="143"/>
    </location>
</feature>
<dbReference type="SUPFAM" id="SSF55383">
    <property type="entry name" value="Copper amine oxidase, domain N"/>
    <property type="match status" value="1"/>
</dbReference>
<reference evidence="3 4" key="1">
    <citation type="submission" date="2015-03" db="EMBL/GenBank/DDBJ databases">
        <authorList>
            <person name="Abdul Halim M."/>
        </authorList>
    </citation>
    <scope>NUCLEOTIDE SEQUENCE [LARGE SCALE GENOMIC DNA]</scope>
    <source>
        <strain evidence="3 4">ATCC 35681</strain>
    </source>
</reference>
<evidence type="ECO:0000313" key="3">
    <source>
        <dbReference type="EMBL" id="AKG35251.1"/>
    </source>
</evidence>
<feature type="signal peptide" evidence="1">
    <location>
        <begin position="1"/>
        <end position="21"/>
    </location>
</feature>
<evidence type="ECO:0000313" key="4">
    <source>
        <dbReference type="Proteomes" id="UP000034189"/>
    </source>
</evidence>
<evidence type="ECO:0000256" key="1">
    <source>
        <dbReference type="SAM" id="SignalP"/>
    </source>
</evidence>
<feature type="chain" id="PRO_5039581108" description="Copper amine oxidase-like N-terminal domain-containing protein" evidence="1">
    <location>
        <begin position="22"/>
        <end position="322"/>
    </location>
</feature>
<dbReference type="PATRIC" id="fig|1333534.5.peg.2701"/>
<reference evidence="3 4" key="2">
    <citation type="journal article" date="2016" name="Genome Announc.">
        <title>Genome Sequence of a Gram-Positive Diazotroph, Paenibacillus durus Type Strain ATCC 35681.</title>
        <authorList>
            <person name="Halim M.A."/>
            <person name="Rahman A.Y."/>
            <person name="Sim K.S."/>
            <person name="Yam H.C."/>
            <person name="Rahim A.A."/>
            <person name="Ghazali A.H."/>
            <person name="Najimudin N."/>
        </authorList>
    </citation>
    <scope>NUCLEOTIDE SEQUENCE [LARGE SCALE GENOMIC DNA]</scope>
    <source>
        <strain evidence="3 4">ATCC 35681</strain>
    </source>
</reference>
<protein>
    <recommendedName>
        <fullName evidence="2">Copper amine oxidase-like N-terminal domain-containing protein</fullName>
    </recommendedName>
</protein>
<gene>
    <name evidence="3" type="ORF">VK70_12245</name>
</gene>
<dbReference type="AlphaFoldDB" id="A0A0F7CID4"/>
<dbReference type="InterPro" id="IPR012854">
    <property type="entry name" value="Cu_amine_oxidase-like_N"/>
</dbReference>
<dbReference type="Proteomes" id="UP000034189">
    <property type="component" value="Chromosome"/>
</dbReference>
<proteinExistence type="predicted"/>
<dbReference type="RefSeq" id="WP_025698392.1">
    <property type="nucleotide sequence ID" value="NZ_ASQQ01000600.1"/>
</dbReference>
<dbReference type="EMBL" id="CP011114">
    <property type="protein sequence ID" value="AKG35251.1"/>
    <property type="molecule type" value="Genomic_DNA"/>
</dbReference>
<sequence length="322" mass="36826">MKRFRWLAILLTLTVVFSSLGSVVSADSSRTLVFYDAKRIVFDKDPIYYNGTMLVQVGPIIKAFGLSASYEKSTKTTTVSNTSTNTSFTFTIGSKTAWVNGKKTALNIAPKIIEGYTFVPLKFIATASNHSFVLDNNSSRIYIGPFDFSTKDPYKEIEWGRTIADVKKAENKTLLHSFTGANSAKTLMYRVYLGNDMLPAQLWYQFDLTGKLRDMYYFTEGDEYPGDQYRLFNQLISDMDSTYKPTSEDDNMLWKNEYTEEIYDDMYGFDYDTKIGTALLYKDLVLIKNYEYRDISISVQMKNAGSVNKPKYKVSILYGIQE</sequence>
<dbReference type="InterPro" id="IPR036582">
    <property type="entry name" value="Mao_N_sf"/>
</dbReference>
<keyword evidence="1" id="KW-0732">Signal</keyword>
<evidence type="ECO:0000259" key="2">
    <source>
        <dbReference type="Pfam" id="PF07833"/>
    </source>
</evidence>
<accession>A0A0F7CID4</accession>
<organism evidence="3 4">
    <name type="scientific">Paenibacillus durus ATCC 35681</name>
    <dbReference type="NCBI Taxonomy" id="1333534"/>
    <lineage>
        <taxon>Bacteria</taxon>
        <taxon>Bacillati</taxon>
        <taxon>Bacillota</taxon>
        <taxon>Bacilli</taxon>
        <taxon>Bacillales</taxon>
        <taxon>Paenibacillaceae</taxon>
        <taxon>Paenibacillus</taxon>
    </lineage>
</organism>